<gene>
    <name evidence="2" type="ORF">GSPATT00037759001</name>
</gene>
<keyword evidence="3" id="KW-1185">Reference proteome</keyword>
<evidence type="ECO:0000313" key="3">
    <source>
        <dbReference type="Proteomes" id="UP000000600"/>
    </source>
</evidence>
<dbReference type="GO" id="GO:0003735">
    <property type="term" value="F:structural constituent of ribosome"/>
    <property type="evidence" value="ECO:0007669"/>
    <property type="project" value="InterPro"/>
</dbReference>
<dbReference type="AlphaFoldDB" id="A0CEV3"/>
<dbReference type="PANTHER" id="PTHR21368">
    <property type="entry name" value="50S RIBOSOMAL PROTEIN L9"/>
    <property type="match status" value="1"/>
</dbReference>
<feature type="region of interest" description="Disordered" evidence="1">
    <location>
        <begin position="185"/>
        <end position="214"/>
    </location>
</feature>
<protein>
    <recommendedName>
        <fullName evidence="4">Ribosomal protein L9 domain-containing protein</fullName>
    </recommendedName>
</protein>
<dbReference type="GeneID" id="5022502"/>
<accession>A0CEV3</accession>
<dbReference type="STRING" id="5888.A0CEV3"/>
<dbReference type="InterPro" id="IPR000244">
    <property type="entry name" value="Ribosomal_bL9"/>
</dbReference>
<dbReference type="eggNOG" id="ENOG502SSKK">
    <property type="taxonomic scope" value="Eukaryota"/>
</dbReference>
<organism evidence="2 3">
    <name type="scientific">Paramecium tetraurelia</name>
    <dbReference type="NCBI Taxonomy" id="5888"/>
    <lineage>
        <taxon>Eukaryota</taxon>
        <taxon>Sar</taxon>
        <taxon>Alveolata</taxon>
        <taxon>Ciliophora</taxon>
        <taxon>Intramacronucleata</taxon>
        <taxon>Oligohymenophorea</taxon>
        <taxon>Peniculida</taxon>
        <taxon>Parameciidae</taxon>
        <taxon>Paramecium</taxon>
    </lineage>
</organism>
<evidence type="ECO:0000256" key="1">
    <source>
        <dbReference type="SAM" id="MobiDB-lite"/>
    </source>
</evidence>
<name>A0CEV3_PARTE</name>
<dbReference type="HOGENOM" id="CLU_088775_0_0_1"/>
<dbReference type="GO" id="GO:0005840">
    <property type="term" value="C:ribosome"/>
    <property type="evidence" value="ECO:0007669"/>
    <property type="project" value="InterPro"/>
</dbReference>
<dbReference type="KEGG" id="ptm:GSPATT00037759001"/>
<dbReference type="GO" id="GO:0006412">
    <property type="term" value="P:translation"/>
    <property type="evidence" value="ECO:0007669"/>
    <property type="project" value="InterPro"/>
</dbReference>
<evidence type="ECO:0000313" key="2">
    <source>
        <dbReference type="EMBL" id="CAK69320.1"/>
    </source>
</evidence>
<dbReference type="RefSeq" id="XP_001436717.1">
    <property type="nucleotide sequence ID" value="XM_001436680.1"/>
</dbReference>
<dbReference type="InParanoid" id="A0CEV3"/>
<reference evidence="2 3" key="1">
    <citation type="journal article" date="2006" name="Nature">
        <title>Global trends of whole-genome duplications revealed by the ciliate Paramecium tetraurelia.</title>
        <authorList>
            <consortium name="Genoscope"/>
            <person name="Aury J.-M."/>
            <person name="Jaillon O."/>
            <person name="Duret L."/>
            <person name="Noel B."/>
            <person name="Jubin C."/>
            <person name="Porcel B.M."/>
            <person name="Segurens B."/>
            <person name="Daubin V."/>
            <person name="Anthouard V."/>
            <person name="Aiach N."/>
            <person name="Arnaiz O."/>
            <person name="Billaut A."/>
            <person name="Beisson J."/>
            <person name="Blanc I."/>
            <person name="Bouhouche K."/>
            <person name="Camara F."/>
            <person name="Duharcourt S."/>
            <person name="Guigo R."/>
            <person name="Gogendeau D."/>
            <person name="Katinka M."/>
            <person name="Keller A.-M."/>
            <person name="Kissmehl R."/>
            <person name="Klotz C."/>
            <person name="Koll F."/>
            <person name="Le Moue A."/>
            <person name="Lepere C."/>
            <person name="Malinsky S."/>
            <person name="Nowacki M."/>
            <person name="Nowak J.K."/>
            <person name="Plattner H."/>
            <person name="Poulain J."/>
            <person name="Ruiz F."/>
            <person name="Serrano V."/>
            <person name="Zagulski M."/>
            <person name="Dessen P."/>
            <person name="Betermier M."/>
            <person name="Weissenbach J."/>
            <person name="Scarpelli C."/>
            <person name="Schachter V."/>
            <person name="Sperling L."/>
            <person name="Meyer E."/>
            <person name="Cohen J."/>
            <person name="Wincker P."/>
        </authorList>
    </citation>
    <scope>NUCLEOTIDE SEQUENCE [LARGE SCALE GENOMIC DNA]</scope>
    <source>
        <strain evidence="2 3">Stock d4-2</strain>
    </source>
</reference>
<dbReference type="Proteomes" id="UP000000600">
    <property type="component" value="Unassembled WGS sequence"/>
</dbReference>
<dbReference type="EMBL" id="CT868067">
    <property type="protein sequence ID" value="CAK69320.1"/>
    <property type="molecule type" value="Genomic_DNA"/>
</dbReference>
<dbReference type="GO" id="GO:0005739">
    <property type="term" value="C:mitochondrion"/>
    <property type="evidence" value="ECO:0000318"/>
    <property type="project" value="GO_Central"/>
</dbReference>
<sequence>MKRGLQYFFSKQRMEIFFLKDCVQGFQGEVRIVKPGFFEKYLFPRAIAYQNLPGYRRRLLPDLDEEKLENKIQRRKDIKLFQQKIAGIHLEFVRPPKFSNPSLLKDPIDDKLIIEEVQQRFKLQVTKNHLLSMVNKITTYGQFTLQIENFYSPELQDYTTFQITVVTKKPIMKVQKLIDEVATKDDQNKDENKDKSDQKVVKQGKEKEKEKEAQNSIDYDKTFETTLVKKDQITHDTYLFGFQSEVDIQLEPAEHFQILQIFIRLSKNERFRWD</sequence>
<proteinExistence type="predicted"/>
<evidence type="ECO:0008006" key="4">
    <source>
        <dbReference type="Google" id="ProtNLM"/>
    </source>
</evidence>
<dbReference type="OMA" id="NERFRWD"/>